<gene>
    <name evidence="1" type="ORF">LY01_03018</name>
</gene>
<evidence type="ECO:0000313" key="1">
    <source>
        <dbReference type="EMBL" id="PPK92245.1"/>
    </source>
</evidence>
<sequence>MIDLKIILFSIIWLNLCSCKEVKNNEDTYTEEDKVYQLRKKNIQVSCLILRNIDSTAAIVQDKGAKSIITDSTDDNCLLQYVDSISTRLIKSPKKIYFKNLESINDVSDGYLSEYMSEIAYEQFKKNFEVFYNFYSKEDKTNMKLFIFNGVISHIEFSEDKKIAKHEAIRICKSYKALYKRNQFLDDLLYLLNNYE</sequence>
<dbReference type="EMBL" id="PTJE01000014">
    <property type="protein sequence ID" value="PPK92245.1"/>
    <property type="molecule type" value="Genomic_DNA"/>
</dbReference>
<comment type="caution">
    <text evidence="1">The sequence shown here is derived from an EMBL/GenBank/DDBJ whole genome shotgun (WGS) entry which is preliminary data.</text>
</comment>
<dbReference type="AlphaFoldDB" id="A0A2S6IDF2"/>
<evidence type="ECO:0000313" key="2">
    <source>
        <dbReference type="Proteomes" id="UP000239002"/>
    </source>
</evidence>
<accession>A0A2S6IDF2</accession>
<organism evidence="1 2">
    <name type="scientific">Nonlabens xylanidelens</name>
    <dbReference type="NCBI Taxonomy" id="191564"/>
    <lineage>
        <taxon>Bacteria</taxon>
        <taxon>Pseudomonadati</taxon>
        <taxon>Bacteroidota</taxon>
        <taxon>Flavobacteriia</taxon>
        <taxon>Flavobacteriales</taxon>
        <taxon>Flavobacteriaceae</taxon>
        <taxon>Nonlabens</taxon>
    </lineage>
</organism>
<proteinExistence type="predicted"/>
<protein>
    <submittedName>
        <fullName evidence="1">Uncharacterized protein</fullName>
    </submittedName>
</protein>
<name>A0A2S6IDF2_9FLAO</name>
<reference evidence="1 2" key="1">
    <citation type="submission" date="2018-02" db="EMBL/GenBank/DDBJ databases">
        <title>Genomic Encyclopedia of Archaeal and Bacterial Type Strains, Phase II (KMG-II): from individual species to whole genera.</title>
        <authorList>
            <person name="Goeker M."/>
        </authorList>
    </citation>
    <scope>NUCLEOTIDE SEQUENCE [LARGE SCALE GENOMIC DNA]</scope>
    <source>
        <strain evidence="1 2">DSM 16809</strain>
    </source>
</reference>
<keyword evidence="2" id="KW-1185">Reference proteome</keyword>
<dbReference type="Proteomes" id="UP000239002">
    <property type="component" value="Unassembled WGS sequence"/>
</dbReference>
<dbReference type="RefSeq" id="WP_104516801.1">
    <property type="nucleotide sequence ID" value="NZ_MQVW01000017.1"/>
</dbReference>